<sequence>MRIKDDSFDVLVHSPLSRAAETARVVWAERPGPVHALWALREVDLHGWEGLTRREAAARDPDAFAAWQHRPEAFALDGAWPVREVWARAREAWGQIETLASRHSAQSVLLVAHQGINKALLGTAMGLAPADFRRLPQTVPIMNSLAATCGRASRSLLSRSVPRTSIPACRRMSTSFDAEFDLPADTIEFKRVAEQFARDELAPHAAEWDATSHFPVDTIRQAAQLGFGALYVPEEAGGSGLSRLDAAVVFEALSYGDVPVTAFLSIHNMVTNVIARHGSPEQVEFYIPRLAGAEALASYCLTEPGSGSDAASLKTVARRDGDDYLLTGSKAFISGGSVSDVYLVMARTDAGEAGHKGISAFLVEKNTPGLSFGKLEKKLGWNAQPTTAVILDEVRVPASAMVGSPGQGFAIAMGALDGGRVNIAACSLGGAAFCLDFAREHAAQRRQFGRRLADFQATQFRLADMATALHTSRLAVRHAARALDAASPAATALAAMAKRHATDACYDLTNQGLQLLGGYGYLKEYPVERVMRDLRVHCILEGTNEIMRVIVARELERAAAQRSRGRKLVKILDKALSFLPRPLAQRPPSPIESVAAIRDAVSDLIDTEKGAIMNFLQRMRVKSVSELAQKAHQLFSRLPYESNQDRLVEDISRAIQSIKEAIFGELDQAPNKEHAQGIASEACKVELVSDLVTYIGVLDFESRKDVVQIFCAIIRIQMEDGSCPGKDYVLSHPDVLSTLFYGYEDPEIALNCGQMFRECIRHEEIAKFVLECNLFEELFEKLDYPSFEVASDAFQTFKDLLTRHKQLVAAFLQENYDDFFSNLDKLLVSDNYVTRRQSLKLLGELLLDRTNVRIMMQYVSDVNNLVLMMNLLKDHSRSIQFEAFHVFKVFVANPNKTKAVSDILVNNKEKLLKYLEDFHNDRDDEQFKEEKAVITKEISMMGA</sequence>
<dbReference type="Pfam" id="PF02771">
    <property type="entry name" value="Acyl-CoA_dh_N"/>
    <property type="match status" value="1"/>
</dbReference>
<reference evidence="15" key="1">
    <citation type="submission" date="2021-01" db="EMBL/GenBank/DDBJ databases">
        <authorList>
            <person name="Eckstrom K.M.E."/>
        </authorList>
    </citation>
    <scope>NUCLEOTIDE SEQUENCE</scope>
    <source>
        <strain evidence="15">UVCC 0001</strain>
    </source>
</reference>
<dbReference type="InterPro" id="IPR006089">
    <property type="entry name" value="Acyl-CoA_DH_CS"/>
</dbReference>
<evidence type="ECO:0000256" key="8">
    <source>
        <dbReference type="ARBA" id="ARBA00023002"/>
    </source>
</evidence>
<evidence type="ECO:0000256" key="4">
    <source>
        <dbReference type="ARBA" id="ARBA00011012"/>
    </source>
</evidence>
<evidence type="ECO:0000313" key="16">
    <source>
        <dbReference type="Proteomes" id="UP001255856"/>
    </source>
</evidence>
<dbReference type="Pfam" id="PF02770">
    <property type="entry name" value="Acyl-CoA_dh_M"/>
    <property type="match status" value="1"/>
</dbReference>
<evidence type="ECO:0000259" key="12">
    <source>
        <dbReference type="Pfam" id="PF00441"/>
    </source>
</evidence>
<evidence type="ECO:0000256" key="3">
    <source>
        <dbReference type="ARBA" id="ARBA00009347"/>
    </source>
</evidence>
<dbReference type="PROSITE" id="PS00072">
    <property type="entry name" value="ACYL_COA_DH_1"/>
    <property type="match status" value="1"/>
</dbReference>
<evidence type="ECO:0000256" key="6">
    <source>
        <dbReference type="ARBA" id="ARBA00022630"/>
    </source>
</evidence>
<keyword evidence="7" id="KW-0274">FAD</keyword>
<dbReference type="SUPFAM" id="SSF56645">
    <property type="entry name" value="Acyl-CoA dehydrogenase NM domain-like"/>
    <property type="match status" value="1"/>
</dbReference>
<dbReference type="Gene3D" id="1.20.140.10">
    <property type="entry name" value="Butyryl-CoA Dehydrogenase, subunit A, domain 3"/>
    <property type="match status" value="1"/>
</dbReference>
<dbReference type="Pfam" id="PF00441">
    <property type="entry name" value="Acyl-CoA_dh_1"/>
    <property type="match status" value="1"/>
</dbReference>
<dbReference type="PANTHER" id="PTHR43831">
    <property type="entry name" value="ISOBUTYRYL-COA DEHYDROGENASE"/>
    <property type="match status" value="1"/>
</dbReference>
<evidence type="ECO:0000256" key="9">
    <source>
        <dbReference type="ARBA" id="ARBA00049552"/>
    </source>
</evidence>
<keyword evidence="6" id="KW-0285">Flavoprotein</keyword>
<dbReference type="GO" id="GO:0003995">
    <property type="term" value="F:acyl-CoA dehydrogenase activity"/>
    <property type="evidence" value="ECO:0007669"/>
    <property type="project" value="InterPro"/>
</dbReference>
<keyword evidence="8" id="KW-0560">Oxidoreductase</keyword>
<dbReference type="InterPro" id="IPR009075">
    <property type="entry name" value="AcylCo_DH/oxidase_C"/>
</dbReference>
<dbReference type="FunFam" id="2.40.110.10:FF:000001">
    <property type="entry name" value="Acyl-CoA dehydrogenase, mitochondrial"/>
    <property type="match status" value="1"/>
</dbReference>
<evidence type="ECO:0000313" key="15">
    <source>
        <dbReference type="EMBL" id="KAK2076321.1"/>
    </source>
</evidence>
<evidence type="ECO:0000256" key="7">
    <source>
        <dbReference type="ARBA" id="ARBA00022827"/>
    </source>
</evidence>
<dbReference type="InterPro" id="IPR013078">
    <property type="entry name" value="His_Pase_superF_clade-1"/>
</dbReference>
<accession>A0AAD9MM40</accession>
<dbReference type="EMBL" id="JASFZW010000010">
    <property type="protein sequence ID" value="KAK2076321.1"/>
    <property type="molecule type" value="Genomic_DNA"/>
</dbReference>
<comment type="catalytic activity">
    <reaction evidence="10">
        <text>propanoyl-CoA + oxidized [electron-transfer flavoprotein] + H(+) = acryloyl-CoA + reduced [electron-transfer flavoprotein]</text>
        <dbReference type="Rhea" id="RHEA:31287"/>
        <dbReference type="Rhea" id="RHEA-COMP:10685"/>
        <dbReference type="Rhea" id="RHEA-COMP:10686"/>
        <dbReference type="ChEBI" id="CHEBI:15378"/>
        <dbReference type="ChEBI" id="CHEBI:57367"/>
        <dbReference type="ChEBI" id="CHEBI:57392"/>
        <dbReference type="ChEBI" id="CHEBI:57692"/>
        <dbReference type="ChEBI" id="CHEBI:58307"/>
    </reaction>
    <physiologicalReaction direction="left-to-right" evidence="10">
        <dbReference type="Rhea" id="RHEA:31288"/>
    </physiologicalReaction>
</comment>
<feature type="domain" description="Acyl-CoA dehydrogenase/oxidase N-terminal" evidence="14">
    <location>
        <begin position="187"/>
        <end position="292"/>
    </location>
</feature>
<dbReference type="GO" id="GO:0050660">
    <property type="term" value="F:flavin adenine dinucleotide binding"/>
    <property type="evidence" value="ECO:0007669"/>
    <property type="project" value="InterPro"/>
</dbReference>
<evidence type="ECO:0000259" key="13">
    <source>
        <dbReference type="Pfam" id="PF02770"/>
    </source>
</evidence>
<dbReference type="InterPro" id="IPR046373">
    <property type="entry name" value="Acyl-CoA_Oxase/DH_mid-dom_sf"/>
</dbReference>
<dbReference type="SUPFAM" id="SSF48371">
    <property type="entry name" value="ARM repeat"/>
    <property type="match status" value="1"/>
</dbReference>
<evidence type="ECO:0000256" key="1">
    <source>
        <dbReference type="ARBA" id="ARBA00001974"/>
    </source>
</evidence>
<organism evidence="15 16">
    <name type="scientific">Prototheca wickerhamii</name>
    <dbReference type="NCBI Taxonomy" id="3111"/>
    <lineage>
        <taxon>Eukaryota</taxon>
        <taxon>Viridiplantae</taxon>
        <taxon>Chlorophyta</taxon>
        <taxon>core chlorophytes</taxon>
        <taxon>Trebouxiophyceae</taxon>
        <taxon>Chlorellales</taxon>
        <taxon>Chlorellaceae</taxon>
        <taxon>Prototheca</taxon>
    </lineage>
</organism>
<evidence type="ECO:0000256" key="5">
    <source>
        <dbReference type="ARBA" id="ARBA00022456"/>
    </source>
</evidence>
<dbReference type="AlphaFoldDB" id="A0AAD9MM40"/>
<comment type="caution">
    <text evidence="15">The sequence shown here is derived from an EMBL/GenBank/DDBJ whole genome shotgun (WGS) entry which is preliminary data.</text>
</comment>
<dbReference type="Pfam" id="PF08569">
    <property type="entry name" value="Mo25"/>
    <property type="match status" value="1"/>
</dbReference>
<keyword evidence="16" id="KW-1185">Reference proteome</keyword>
<comment type="similarity">
    <text evidence="3">Belongs to the acyl-CoA dehydrogenase family.</text>
</comment>
<evidence type="ECO:0000256" key="11">
    <source>
        <dbReference type="ARBA" id="ARBA00071686"/>
    </source>
</evidence>
<dbReference type="InterPro" id="IPR009100">
    <property type="entry name" value="AcylCoA_DH/oxidase_NM_dom_sf"/>
</dbReference>
<dbReference type="Gene3D" id="2.40.110.10">
    <property type="entry name" value="Butyryl-CoA Dehydrogenase, subunit A, domain 2"/>
    <property type="match status" value="1"/>
</dbReference>
<dbReference type="InterPro" id="IPR006091">
    <property type="entry name" value="Acyl-CoA_Oxase/DH_mid-dom"/>
</dbReference>
<comment type="pathway">
    <text evidence="2">Amino-acid degradation; L-valine degradation.</text>
</comment>
<dbReference type="GO" id="GO:0005739">
    <property type="term" value="C:mitochondrion"/>
    <property type="evidence" value="ECO:0007669"/>
    <property type="project" value="TreeGrafter"/>
</dbReference>
<evidence type="ECO:0000256" key="10">
    <source>
        <dbReference type="ARBA" id="ARBA00050268"/>
    </source>
</evidence>
<dbReference type="SUPFAM" id="SSF47203">
    <property type="entry name" value="Acyl-CoA dehydrogenase C-terminal domain-like"/>
    <property type="match status" value="1"/>
</dbReference>
<dbReference type="Gene3D" id="1.25.10.10">
    <property type="entry name" value="Leucine-rich Repeat Variant"/>
    <property type="match status" value="1"/>
</dbReference>
<evidence type="ECO:0000256" key="2">
    <source>
        <dbReference type="ARBA" id="ARBA00005109"/>
    </source>
</evidence>
<dbReference type="PANTHER" id="PTHR43831:SF1">
    <property type="entry name" value="ISOBUTYRYL-COA DEHYDROGENASE, MITOCHONDRIAL"/>
    <property type="match status" value="1"/>
</dbReference>
<dbReference type="InterPro" id="IPR013878">
    <property type="entry name" value="Mo25"/>
</dbReference>
<dbReference type="InterPro" id="IPR036250">
    <property type="entry name" value="AcylCo_DH-like_C"/>
</dbReference>
<name>A0AAD9MM40_PROWI</name>
<dbReference type="InterPro" id="IPR037069">
    <property type="entry name" value="AcylCoA_DH/ox_N_sf"/>
</dbReference>
<dbReference type="CDD" id="cd07067">
    <property type="entry name" value="HP_PGM_like"/>
    <property type="match status" value="1"/>
</dbReference>
<dbReference type="Gene3D" id="3.40.50.1240">
    <property type="entry name" value="Phosphoglycerate mutase-like"/>
    <property type="match status" value="1"/>
</dbReference>
<keyword evidence="5" id="KW-0101">Branched-chain amino acid catabolism</keyword>
<dbReference type="GO" id="GO:0009083">
    <property type="term" value="P:branched-chain amino acid catabolic process"/>
    <property type="evidence" value="ECO:0007669"/>
    <property type="project" value="UniProtKB-KW"/>
</dbReference>
<comment type="catalytic activity">
    <reaction evidence="9">
        <text>(2S)-2-methylbutanoyl-CoA + oxidized [electron-transfer flavoprotein] + H(+) = (2E)-2-methylbut-2-enoyl-CoA + reduced [electron-transfer flavoprotein]</text>
        <dbReference type="Rhea" id="RHEA:48256"/>
        <dbReference type="Rhea" id="RHEA-COMP:10685"/>
        <dbReference type="Rhea" id="RHEA-COMP:10686"/>
        <dbReference type="ChEBI" id="CHEBI:15378"/>
        <dbReference type="ChEBI" id="CHEBI:57337"/>
        <dbReference type="ChEBI" id="CHEBI:57692"/>
        <dbReference type="ChEBI" id="CHEBI:58307"/>
        <dbReference type="ChEBI" id="CHEBI:88166"/>
    </reaction>
    <physiologicalReaction direction="left-to-right" evidence="9">
        <dbReference type="Rhea" id="RHEA:48257"/>
    </physiologicalReaction>
</comment>
<dbReference type="Pfam" id="PF00300">
    <property type="entry name" value="His_Phos_1"/>
    <property type="match status" value="1"/>
</dbReference>
<dbReference type="FunFam" id="1.20.140.10:FF:000001">
    <property type="entry name" value="Acyl-CoA dehydrogenase"/>
    <property type="match status" value="1"/>
</dbReference>
<dbReference type="InterPro" id="IPR011989">
    <property type="entry name" value="ARM-like"/>
</dbReference>
<dbReference type="SUPFAM" id="SSF53254">
    <property type="entry name" value="Phosphoglycerate mutase-like"/>
    <property type="match status" value="1"/>
</dbReference>
<feature type="domain" description="Acyl-CoA oxidase/dehydrogenase middle" evidence="13">
    <location>
        <begin position="299"/>
        <end position="394"/>
    </location>
</feature>
<dbReference type="InterPro" id="IPR016024">
    <property type="entry name" value="ARM-type_fold"/>
</dbReference>
<dbReference type="InterPro" id="IPR013786">
    <property type="entry name" value="AcylCoA_DH/ox_N"/>
</dbReference>
<proteinExistence type="inferred from homology"/>
<comment type="cofactor">
    <cofactor evidence="1">
        <name>FAD</name>
        <dbReference type="ChEBI" id="CHEBI:57692"/>
    </cofactor>
</comment>
<feature type="domain" description="Acyl-CoA dehydrogenase/oxidase C-terminal" evidence="12">
    <location>
        <begin position="406"/>
        <end position="555"/>
    </location>
</feature>
<dbReference type="Proteomes" id="UP001255856">
    <property type="component" value="Unassembled WGS sequence"/>
</dbReference>
<dbReference type="Gene3D" id="1.10.540.10">
    <property type="entry name" value="Acyl-CoA dehydrogenase/oxidase, N-terminal domain"/>
    <property type="match status" value="1"/>
</dbReference>
<dbReference type="PROSITE" id="PS00073">
    <property type="entry name" value="ACYL_COA_DH_2"/>
    <property type="match status" value="1"/>
</dbReference>
<dbReference type="InterPro" id="IPR029033">
    <property type="entry name" value="His_PPase_superfam"/>
</dbReference>
<comment type="similarity">
    <text evidence="4">Belongs to the Mo25 family.</text>
</comment>
<protein>
    <recommendedName>
        <fullName evidence="11">Isobutyryl-CoA dehydrogenase, mitochondrial</fullName>
    </recommendedName>
</protein>
<evidence type="ECO:0000259" key="14">
    <source>
        <dbReference type="Pfam" id="PF02771"/>
    </source>
</evidence>
<dbReference type="InterPro" id="IPR052547">
    <property type="entry name" value="Mito_Isobutyryl-CoADH"/>
</dbReference>
<gene>
    <name evidence="15" type="ORF">QBZ16_000845</name>
</gene>